<gene>
    <name evidence="1" type="ORF">AALT52_05795</name>
</gene>
<dbReference type="EMBL" id="JBCLUF010000017">
    <property type="protein sequence ID" value="MEY8662398.1"/>
    <property type="molecule type" value="Genomic_DNA"/>
</dbReference>
<organism evidence="1 2">
    <name type="scientific">Ligilactobacillus faecis</name>
    <dbReference type="NCBI Taxonomy" id="762833"/>
    <lineage>
        <taxon>Bacteria</taxon>
        <taxon>Bacillati</taxon>
        <taxon>Bacillota</taxon>
        <taxon>Bacilli</taxon>
        <taxon>Lactobacillales</taxon>
        <taxon>Lactobacillaceae</taxon>
        <taxon>Ligilactobacillus</taxon>
    </lineage>
</organism>
<sequence length="43" mass="4925">MRKDADYATKNNNLINTESLAKKGTPGEHIYAMMKWNLDKIQA</sequence>
<name>A0ABV4DR97_9LACO</name>
<evidence type="ECO:0000313" key="1">
    <source>
        <dbReference type="EMBL" id="MEY8662398.1"/>
    </source>
</evidence>
<reference evidence="1 2" key="1">
    <citation type="submission" date="2024-03" db="EMBL/GenBank/DDBJ databases">
        <title>Mouse gut bacterial collection (mGBC) of GemPharmatech.</title>
        <authorList>
            <person name="He Y."/>
            <person name="Dong L."/>
            <person name="Wu D."/>
            <person name="Gao X."/>
            <person name="Lin Z."/>
        </authorList>
    </citation>
    <scope>NUCLEOTIDE SEQUENCE [LARGE SCALE GENOMIC DNA]</scope>
    <source>
        <strain evidence="1 2">15-30</strain>
    </source>
</reference>
<protein>
    <submittedName>
        <fullName evidence="1">Uncharacterized protein</fullName>
    </submittedName>
</protein>
<dbReference type="RefSeq" id="WP_369941992.1">
    <property type="nucleotide sequence ID" value="NZ_JBCLUF010000017.1"/>
</dbReference>
<evidence type="ECO:0000313" key="2">
    <source>
        <dbReference type="Proteomes" id="UP001565236"/>
    </source>
</evidence>
<accession>A0ABV4DR97</accession>
<comment type="caution">
    <text evidence="1">The sequence shown here is derived from an EMBL/GenBank/DDBJ whole genome shotgun (WGS) entry which is preliminary data.</text>
</comment>
<proteinExistence type="predicted"/>
<dbReference type="Proteomes" id="UP001565236">
    <property type="component" value="Unassembled WGS sequence"/>
</dbReference>
<keyword evidence="2" id="KW-1185">Reference proteome</keyword>